<dbReference type="InterPro" id="IPR011698">
    <property type="entry name" value="GATase_3"/>
</dbReference>
<proteinExistence type="inferred from homology"/>
<dbReference type="NCBIfam" id="NF001989">
    <property type="entry name" value="PRK00784.1"/>
    <property type="match status" value="1"/>
</dbReference>
<dbReference type="UniPathway" id="UPA00148"/>
<accession>A0A5R9GY52</accession>
<evidence type="ECO:0000259" key="9">
    <source>
        <dbReference type="Pfam" id="PF07685"/>
    </source>
</evidence>
<dbReference type="PANTHER" id="PTHR21343:SF1">
    <property type="entry name" value="COBYRIC ACID SYNTHASE"/>
    <property type="match status" value="1"/>
</dbReference>
<feature type="active site" evidence="7">
    <location>
        <position position="419"/>
    </location>
</feature>
<dbReference type="Pfam" id="PF01656">
    <property type="entry name" value="CbiA"/>
    <property type="match status" value="1"/>
</dbReference>
<dbReference type="SUPFAM" id="SSF52317">
    <property type="entry name" value="Class I glutamine amidotransferase-like"/>
    <property type="match status" value="1"/>
</dbReference>
<feature type="domain" description="CobQ/CobB/MinD/ParA nucleotide binding" evidence="8">
    <location>
        <begin position="4"/>
        <end position="227"/>
    </location>
</feature>
<keyword evidence="11" id="KW-1185">Reference proteome</keyword>
<dbReference type="HAMAP" id="MF_00028">
    <property type="entry name" value="CobQ"/>
    <property type="match status" value="1"/>
</dbReference>
<organism evidence="10 11">
    <name type="scientific">Mariprofundus erugo</name>
    <dbReference type="NCBI Taxonomy" id="2528639"/>
    <lineage>
        <taxon>Bacteria</taxon>
        <taxon>Pseudomonadati</taxon>
        <taxon>Pseudomonadota</taxon>
        <taxon>Candidatius Mariprofundia</taxon>
        <taxon>Mariprofundales</taxon>
        <taxon>Mariprofundaceae</taxon>
        <taxon>Mariprofundus</taxon>
    </lineage>
</organism>
<evidence type="ECO:0000256" key="6">
    <source>
        <dbReference type="ARBA" id="ARBA00025166"/>
    </source>
</evidence>
<dbReference type="Pfam" id="PF07685">
    <property type="entry name" value="GATase_3"/>
    <property type="match status" value="1"/>
</dbReference>
<dbReference type="InterPro" id="IPR027417">
    <property type="entry name" value="P-loop_NTPase"/>
</dbReference>
<keyword evidence="4 7" id="KW-0169">Cobalamin biosynthesis</keyword>
<dbReference type="GO" id="GO:0003824">
    <property type="term" value="F:catalytic activity"/>
    <property type="evidence" value="ECO:0007669"/>
    <property type="project" value="InterPro"/>
</dbReference>
<name>A0A5R9GY52_9PROT</name>
<dbReference type="InterPro" id="IPR004459">
    <property type="entry name" value="CobQ_synth"/>
</dbReference>
<protein>
    <recommendedName>
        <fullName evidence="3 7">Cobyric acid synthase</fullName>
    </recommendedName>
</protein>
<dbReference type="Proteomes" id="UP000306585">
    <property type="component" value="Unassembled WGS sequence"/>
</dbReference>
<evidence type="ECO:0000256" key="4">
    <source>
        <dbReference type="ARBA" id="ARBA00022573"/>
    </source>
</evidence>
<dbReference type="GO" id="GO:0009236">
    <property type="term" value="P:cobalamin biosynthetic process"/>
    <property type="evidence" value="ECO:0007669"/>
    <property type="project" value="UniProtKB-UniRule"/>
</dbReference>
<dbReference type="PROSITE" id="PS51274">
    <property type="entry name" value="GATASE_COBBQ"/>
    <property type="match status" value="1"/>
</dbReference>
<gene>
    <name evidence="7" type="primary">cobQ</name>
    <name evidence="10" type="ORF">FEF65_03330</name>
</gene>
<dbReference type="Gene3D" id="3.40.50.300">
    <property type="entry name" value="P-loop containing nucleotide triphosphate hydrolases"/>
    <property type="match status" value="1"/>
</dbReference>
<dbReference type="SUPFAM" id="SSF52540">
    <property type="entry name" value="P-loop containing nucleoside triphosphate hydrolases"/>
    <property type="match status" value="1"/>
</dbReference>
<feature type="active site" description="Nucleophile" evidence="7">
    <location>
        <position position="330"/>
    </location>
</feature>
<dbReference type="InterPro" id="IPR029062">
    <property type="entry name" value="Class_I_gatase-like"/>
</dbReference>
<feature type="domain" description="CobB/CobQ-like glutamine amidotransferase" evidence="9">
    <location>
        <begin position="252"/>
        <end position="426"/>
    </location>
</feature>
<evidence type="ECO:0000256" key="2">
    <source>
        <dbReference type="ARBA" id="ARBA00006205"/>
    </source>
</evidence>
<dbReference type="RefSeq" id="WP_138238361.1">
    <property type="nucleotide sequence ID" value="NZ_VBRY01000002.1"/>
</dbReference>
<keyword evidence="5 7" id="KW-0315">Glutamine amidotransferase</keyword>
<comment type="similarity">
    <text evidence="2 7">Belongs to the CobB/CobQ family. CobQ subfamily.</text>
</comment>
<evidence type="ECO:0000256" key="7">
    <source>
        <dbReference type="HAMAP-Rule" id="MF_00028"/>
    </source>
</evidence>
<dbReference type="Gene3D" id="3.40.50.880">
    <property type="match status" value="1"/>
</dbReference>
<evidence type="ECO:0000256" key="3">
    <source>
        <dbReference type="ARBA" id="ARBA00019833"/>
    </source>
</evidence>
<dbReference type="InterPro" id="IPR033949">
    <property type="entry name" value="CobQ_GATase1"/>
</dbReference>
<dbReference type="CDD" id="cd01750">
    <property type="entry name" value="GATase1_CobQ"/>
    <property type="match status" value="1"/>
</dbReference>
<evidence type="ECO:0000313" key="11">
    <source>
        <dbReference type="Proteomes" id="UP000306585"/>
    </source>
</evidence>
<dbReference type="NCBIfam" id="TIGR00313">
    <property type="entry name" value="cobQ"/>
    <property type="match status" value="1"/>
</dbReference>
<evidence type="ECO:0000256" key="5">
    <source>
        <dbReference type="ARBA" id="ARBA00022962"/>
    </source>
</evidence>
<comment type="pathway">
    <text evidence="1 7">Cofactor biosynthesis; adenosylcobalamin biosynthesis.</text>
</comment>
<comment type="caution">
    <text evidence="10">The sequence shown here is derived from an EMBL/GenBank/DDBJ whole genome shotgun (WGS) entry which is preliminary data.</text>
</comment>
<dbReference type="AlphaFoldDB" id="A0A5R9GY52"/>
<dbReference type="InterPro" id="IPR047045">
    <property type="entry name" value="CobQ_N"/>
</dbReference>
<evidence type="ECO:0000313" key="10">
    <source>
        <dbReference type="EMBL" id="TLS68742.1"/>
    </source>
</evidence>
<evidence type="ECO:0000259" key="8">
    <source>
        <dbReference type="Pfam" id="PF01656"/>
    </source>
</evidence>
<dbReference type="PANTHER" id="PTHR21343">
    <property type="entry name" value="DETHIOBIOTIN SYNTHETASE"/>
    <property type="match status" value="1"/>
</dbReference>
<dbReference type="InterPro" id="IPR002586">
    <property type="entry name" value="CobQ/CobB/MinD/ParA_Nub-bd_dom"/>
</dbReference>
<dbReference type="GO" id="GO:0015420">
    <property type="term" value="F:ABC-type vitamin B12 transporter activity"/>
    <property type="evidence" value="ECO:0007669"/>
    <property type="project" value="UniProtKB-UniRule"/>
</dbReference>
<dbReference type="CDD" id="cd05389">
    <property type="entry name" value="CobQ_N"/>
    <property type="match status" value="1"/>
</dbReference>
<sequence>MKALMIQGTASGVGKSVLVAGLCRLLARNGVRVAPFKPQNMSNNAAVTVDGGEIGRAQALQAFACGIEATVDMNPVLLKPEADCTSQLIVRGRVVGKLESARFREDRQQWLEIVQISFDRLCSQYDVVLVEGAGSPAEPNLRAGDIANMGFAEAADIPVWLVGDIDCGGVFASLTGTLAILSASERQRVQALVINRFRGYLSLLDDGLQWLEQQTGKPVAGVIPWLPLELPEEDAPYRLGKQPGKAAASLHIAVITCPRMSNCDDFDPLASEPAISLRFIHRSDQMQPADLVILPGSKHVAADLAWLRAEGFDKALEHHLRYGGRILGICGGMQMLGQAIIDDTGVEGGGRIAGLNWLDITTQMLPEKTLKRIDATAAWPAAVPVHGYEIHYGDDHPDPALFPFSHRSADGQILGTYLHGLFASGAFRAAWLAEMGVTTGTGEDHAHRIMASLDLLADTLEQHIAPDLLAPLLASRMRRDECANKAAMDTTNHSHSSLRHE</sequence>
<reference evidence="10 11" key="1">
    <citation type="journal article" date="2019" name="Appl. Environ. Microbiol.">
        <title>Environmental Evidence and Genomic Insight of Iron-oxidizing Bacteria Preference Towards More Corrosion Resistant Stainless Steel at Higher Salinities.</title>
        <authorList>
            <person name="Garrison C.E."/>
            <person name="Price K.A."/>
            <person name="Field E.K."/>
        </authorList>
    </citation>
    <scope>NUCLEOTIDE SEQUENCE [LARGE SCALE GENOMIC DNA]</scope>
    <source>
        <strain evidence="10 11">P3</strain>
    </source>
</reference>
<evidence type="ECO:0000256" key="1">
    <source>
        <dbReference type="ARBA" id="ARBA00004953"/>
    </source>
</evidence>
<comment type="function">
    <text evidence="6 7">Catalyzes amidations at positions B, D, E, and G on adenosylcobyrinic A,C-diamide. NH(2) groups are provided by glutamine, and one molecule of ATP is hydrogenolyzed for each amidation.</text>
</comment>
<dbReference type="EMBL" id="VBRY01000002">
    <property type="protein sequence ID" value="TLS68742.1"/>
    <property type="molecule type" value="Genomic_DNA"/>
</dbReference>